<dbReference type="InterPro" id="IPR042160">
    <property type="entry name" value="HD-Zip_IV"/>
</dbReference>
<reference evidence="9" key="1">
    <citation type="journal article" date="2023" name="Nat. Commun.">
        <title>Diploid and tetraploid genomes of Acorus and the evolution of monocots.</title>
        <authorList>
            <person name="Ma L."/>
            <person name="Liu K.W."/>
            <person name="Li Z."/>
            <person name="Hsiao Y.Y."/>
            <person name="Qi Y."/>
            <person name="Fu T."/>
            <person name="Tang G.D."/>
            <person name="Zhang D."/>
            <person name="Sun W.H."/>
            <person name="Liu D.K."/>
            <person name="Li Y."/>
            <person name="Chen G.Z."/>
            <person name="Liu X.D."/>
            <person name="Liao X.Y."/>
            <person name="Jiang Y.T."/>
            <person name="Yu X."/>
            <person name="Hao Y."/>
            <person name="Huang J."/>
            <person name="Zhao X.W."/>
            <person name="Ke S."/>
            <person name="Chen Y.Y."/>
            <person name="Wu W.L."/>
            <person name="Hsu J.L."/>
            <person name="Lin Y.F."/>
            <person name="Huang M.D."/>
            <person name="Li C.Y."/>
            <person name="Huang L."/>
            <person name="Wang Z.W."/>
            <person name="Zhao X."/>
            <person name="Zhong W.Y."/>
            <person name="Peng D.H."/>
            <person name="Ahmad S."/>
            <person name="Lan S."/>
            <person name="Zhang J.S."/>
            <person name="Tsai W.C."/>
            <person name="Van de Peer Y."/>
            <person name="Liu Z.J."/>
        </authorList>
    </citation>
    <scope>NUCLEOTIDE SEQUENCE</scope>
    <source>
        <strain evidence="9">CP</strain>
    </source>
</reference>
<evidence type="ECO:0000256" key="7">
    <source>
        <dbReference type="SAM" id="MobiDB-lite"/>
    </source>
</evidence>
<feature type="domain" description="Homeobox" evidence="8">
    <location>
        <begin position="26"/>
        <end position="86"/>
    </location>
</feature>
<dbReference type="Pfam" id="PF00046">
    <property type="entry name" value="Homeodomain"/>
    <property type="match status" value="1"/>
</dbReference>
<dbReference type="CDD" id="cd00086">
    <property type="entry name" value="homeodomain"/>
    <property type="match status" value="1"/>
</dbReference>
<evidence type="ECO:0000256" key="1">
    <source>
        <dbReference type="ARBA" id="ARBA00004123"/>
    </source>
</evidence>
<feature type="region of interest" description="Disordered" evidence="7">
    <location>
        <begin position="1"/>
        <end position="31"/>
    </location>
</feature>
<organism evidence="9 10">
    <name type="scientific">Acorus calamus</name>
    <name type="common">Sweet flag</name>
    <dbReference type="NCBI Taxonomy" id="4465"/>
    <lineage>
        <taxon>Eukaryota</taxon>
        <taxon>Viridiplantae</taxon>
        <taxon>Streptophyta</taxon>
        <taxon>Embryophyta</taxon>
        <taxon>Tracheophyta</taxon>
        <taxon>Spermatophyta</taxon>
        <taxon>Magnoliopsida</taxon>
        <taxon>Liliopsida</taxon>
        <taxon>Acoraceae</taxon>
        <taxon>Acorus</taxon>
    </lineage>
</organism>
<protein>
    <submittedName>
        <fullName evidence="9">Homeobox-leucine zipper protein PROTODERMAL FACTOR 2</fullName>
    </submittedName>
</protein>
<sequence length="115" mass="13700">MGDANYNKPPSNNKKGDSNIPNNTNKKKKNKFYRHTKEQIRILQAIFDRNSHPDEKQMKELSLQLNMKRSQIKFWFQNRRTHLKILQLIHGLVVEEFEVNPVLQSDCGQEMLFIF</sequence>
<gene>
    <name evidence="9" type="primary">PDF2</name>
    <name evidence="9" type="ORF">QJS10_CPB20g01873</name>
</gene>
<comment type="subcellular location">
    <subcellularLocation>
        <location evidence="1 5 6">Nucleus</location>
    </subcellularLocation>
</comment>
<keyword evidence="2 5" id="KW-0238">DNA-binding</keyword>
<dbReference type="SUPFAM" id="SSF46689">
    <property type="entry name" value="Homeodomain-like"/>
    <property type="match status" value="1"/>
</dbReference>
<evidence type="ECO:0000256" key="5">
    <source>
        <dbReference type="PROSITE-ProRule" id="PRU00108"/>
    </source>
</evidence>
<dbReference type="Proteomes" id="UP001180020">
    <property type="component" value="Unassembled WGS sequence"/>
</dbReference>
<proteinExistence type="predicted"/>
<comment type="caution">
    <text evidence="9">The sequence shown here is derived from an EMBL/GenBank/DDBJ whole genome shotgun (WGS) entry which is preliminary data.</text>
</comment>
<dbReference type="Gene3D" id="1.10.10.60">
    <property type="entry name" value="Homeodomain-like"/>
    <property type="match status" value="1"/>
</dbReference>
<dbReference type="PANTHER" id="PTHR45654">
    <property type="entry name" value="HOMEOBOX-LEUCINE ZIPPER PROTEIN MERISTEM L1"/>
    <property type="match status" value="1"/>
</dbReference>
<evidence type="ECO:0000256" key="6">
    <source>
        <dbReference type="RuleBase" id="RU000682"/>
    </source>
</evidence>
<dbReference type="InterPro" id="IPR001356">
    <property type="entry name" value="HD"/>
</dbReference>
<dbReference type="GO" id="GO:0000981">
    <property type="term" value="F:DNA-binding transcription factor activity, RNA polymerase II-specific"/>
    <property type="evidence" value="ECO:0007669"/>
    <property type="project" value="InterPro"/>
</dbReference>
<dbReference type="PANTHER" id="PTHR45654:SF77">
    <property type="entry name" value="HOMEOBOX-LEUCINE ZIPPER PROTEIN MERISTEM L1"/>
    <property type="match status" value="1"/>
</dbReference>
<dbReference type="InterPro" id="IPR009057">
    <property type="entry name" value="Homeodomain-like_sf"/>
</dbReference>
<dbReference type="AlphaFoldDB" id="A0AAV9CDV7"/>
<evidence type="ECO:0000256" key="4">
    <source>
        <dbReference type="ARBA" id="ARBA00023242"/>
    </source>
</evidence>
<keyword evidence="10" id="KW-1185">Reference proteome</keyword>
<evidence type="ECO:0000313" key="10">
    <source>
        <dbReference type="Proteomes" id="UP001180020"/>
    </source>
</evidence>
<keyword evidence="3 5" id="KW-0371">Homeobox</keyword>
<dbReference type="PROSITE" id="PS50071">
    <property type="entry name" value="HOMEOBOX_2"/>
    <property type="match status" value="1"/>
</dbReference>
<evidence type="ECO:0000256" key="2">
    <source>
        <dbReference type="ARBA" id="ARBA00023125"/>
    </source>
</evidence>
<name>A0AAV9CDV7_ACOCL</name>
<evidence type="ECO:0000259" key="8">
    <source>
        <dbReference type="PROSITE" id="PS50071"/>
    </source>
</evidence>
<dbReference type="GO" id="GO:0005634">
    <property type="term" value="C:nucleus"/>
    <property type="evidence" value="ECO:0007669"/>
    <property type="project" value="UniProtKB-SubCell"/>
</dbReference>
<evidence type="ECO:0000256" key="3">
    <source>
        <dbReference type="ARBA" id="ARBA00023155"/>
    </source>
</evidence>
<feature type="DNA-binding region" description="Homeobox" evidence="5">
    <location>
        <begin position="28"/>
        <end position="87"/>
    </location>
</feature>
<dbReference type="PROSITE" id="PS00027">
    <property type="entry name" value="HOMEOBOX_1"/>
    <property type="match status" value="1"/>
</dbReference>
<reference evidence="9" key="2">
    <citation type="submission" date="2023-06" db="EMBL/GenBank/DDBJ databases">
        <authorList>
            <person name="Ma L."/>
            <person name="Liu K.-W."/>
            <person name="Li Z."/>
            <person name="Hsiao Y.-Y."/>
            <person name="Qi Y."/>
            <person name="Fu T."/>
            <person name="Tang G."/>
            <person name="Zhang D."/>
            <person name="Sun W.-H."/>
            <person name="Liu D.-K."/>
            <person name="Li Y."/>
            <person name="Chen G.-Z."/>
            <person name="Liu X.-D."/>
            <person name="Liao X.-Y."/>
            <person name="Jiang Y.-T."/>
            <person name="Yu X."/>
            <person name="Hao Y."/>
            <person name="Huang J."/>
            <person name="Zhao X.-W."/>
            <person name="Ke S."/>
            <person name="Chen Y.-Y."/>
            <person name="Wu W.-L."/>
            <person name="Hsu J.-L."/>
            <person name="Lin Y.-F."/>
            <person name="Huang M.-D."/>
            <person name="Li C.-Y."/>
            <person name="Huang L."/>
            <person name="Wang Z.-W."/>
            <person name="Zhao X."/>
            <person name="Zhong W.-Y."/>
            <person name="Peng D.-H."/>
            <person name="Ahmad S."/>
            <person name="Lan S."/>
            <person name="Zhang J.-S."/>
            <person name="Tsai W.-C."/>
            <person name="Van De Peer Y."/>
            <person name="Liu Z.-J."/>
        </authorList>
    </citation>
    <scope>NUCLEOTIDE SEQUENCE</scope>
    <source>
        <strain evidence="9">CP</strain>
        <tissue evidence="9">Leaves</tissue>
    </source>
</reference>
<evidence type="ECO:0000313" key="9">
    <source>
        <dbReference type="EMBL" id="KAK1286952.1"/>
    </source>
</evidence>
<accession>A0AAV9CDV7</accession>
<dbReference type="SMART" id="SM00389">
    <property type="entry name" value="HOX"/>
    <property type="match status" value="1"/>
</dbReference>
<dbReference type="GO" id="GO:0003677">
    <property type="term" value="F:DNA binding"/>
    <property type="evidence" value="ECO:0007669"/>
    <property type="project" value="UniProtKB-UniRule"/>
</dbReference>
<keyword evidence="4 5" id="KW-0539">Nucleus</keyword>
<dbReference type="InterPro" id="IPR017970">
    <property type="entry name" value="Homeobox_CS"/>
</dbReference>
<dbReference type="EMBL" id="JAUJYO010000020">
    <property type="protein sequence ID" value="KAK1286952.1"/>
    <property type="molecule type" value="Genomic_DNA"/>
</dbReference>